<dbReference type="PANTHER" id="PTHR15454">
    <property type="entry name" value="NISCHARIN RELATED"/>
    <property type="match status" value="1"/>
</dbReference>
<gene>
    <name evidence="6" type="ORF">BT96DRAFT_968696</name>
</gene>
<dbReference type="PROSITE" id="PS51450">
    <property type="entry name" value="LRR"/>
    <property type="match status" value="1"/>
</dbReference>
<keyword evidence="3" id="KW-0433">Leucine-rich repeat</keyword>
<sequence length="781" mass="85044">MQNESGDDYIRRISAFIRNNERNLAELDFIRRRAPRRPAENTSAFYNPLSWFGNETTGPPPKAVVMVIDTHHLFYILMRLEALSLPVGTLDVRIDCPSRPLSYINLFKDADKTETLSLASFRSSFSAVSALSLGAGWWGRPELLSVDAELKYIYSRFTMLPALSVTAPSRKMIAELANEPPNENAIPMDSFKNLKSLECTDIDPRSLLGWDNLAESLISLKIKKSGLEDVSDIFIGAVLDDQARRAGSSSRKRARRIPHAPNRQTSFYSSQLPESVPEAADEEASSPTTPSFSTELSSRKWASLRHLSLTGNDLTFFPSELTPYLTSVTHLDLSSNLLNCVPEGLSALYNLVSLNLADNMVESVLGIYTNLGSVTFINLSRNRLESICGLERLQALERVDLRHNTIEESAEIGRLATLPNITQVWVEGNPFTEYEENYRVTCFDFFWKEGKTITLDGSPPGFYEKRNLAVPPTEQTSASRPVSAAYSPPTIAIGHSHPHSHPSAPPPEAALSTSPPASSSTTPHLGPVGAVGVGGKARKKKVKRIVDLDGGHGSDDGASSKGSSHKRTTSNDSNRSAKHRSAKTKPAPRPVDHQSFGQFISLLAVPHNLPPTEPVPEQPTPSNSTSIAQEPSSSSSKPPTPNREFQPATISSRANRKSRHTRYHTDFAAPAESDESPPLEPSSSSSGTPPPSASAAIPSFRRSRNSQTFSSAKAAARRARVTASVYEPPGGNDSSAEGAMDEAEAGAEAFRRRIEALKNDMGDGWLKIFSQTQKTPSPSSS</sequence>
<dbReference type="Pfam" id="PF13855">
    <property type="entry name" value="LRR_8"/>
    <property type="match status" value="1"/>
</dbReference>
<evidence type="ECO:0000256" key="4">
    <source>
        <dbReference type="ARBA" id="ARBA00022737"/>
    </source>
</evidence>
<evidence type="ECO:0000256" key="2">
    <source>
        <dbReference type="ARBA" id="ARBA00022490"/>
    </source>
</evidence>
<keyword evidence="2" id="KW-0963">Cytoplasm</keyword>
<evidence type="ECO:0008006" key="8">
    <source>
        <dbReference type="Google" id="ProtNLM"/>
    </source>
</evidence>
<dbReference type="OrthoDB" id="676979at2759"/>
<evidence type="ECO:0000313" key="7">
    <source>
        <dbReference type="Proteomes" id="UP000799118"/>
    </source>
</evidence>
<accession>A0A6A4IKK4</accession>
<feature type="region of interest" description="Disordered" evidence="5">
    <location>
        <begin position="466"/>
        <end position="593"/>
    </location>
</feature>
<dbReference type="InterPro" id="IPR001611">
    <property type="entry name" value="Leu-rich_rpt"/>
</dbReference>
<feature type="compositionally biased region" description="Pro residues" evidence="5">
    <location>
        <begin position="608"/>
        <end position="619"/>
    </location>
</feature>
<evidence type="ECO:0000313" key="6">
    <source>
        <dbReference type="EMBL" id="KAE9411151.1"/>
    </source>
</evidence>
<evidence type="ECO:0000256" key="3">
    <source>
        <dbReference type="ARBA" id="ARBA00022614"/>
    </source>
</evidence>
<dbReference type="InterPro" id="IPR032675">
    <property type="entry name" value="LRR_dom_sf"/>
</dbReference>
<dbReference type="InterPro" id="IPR003591">
    <property type="entry name" value="Leu-rich_rpt_typical-subtyp"/>
</dbReference>
<protein>
    <recommendedName>
        <fullName evidence="8">L domain-like protein</fullName>
    </recommendedName>
</protein>
<dbReference type="SMART" id="SM00369">
    <property type="entry name" value="LRR_TYP"/>
    <property type="match status" value="3"/>
</dbReference>
<feature type="compositionally biased region" description="Low complexity" evidence="5">
    <location>
        <begin position="681"/>
        <end position="699"/>
    </location>
</feature>
<keyword evidence="7" id="KW-1185">Reference proteome</keyword>
<evidence type="ECO:0000256" key="5">
    <source>
        <dbReference type="SAM" id="MobiDB-lite"/>
    </source>
</evidence>
<feature type="compositionally biased region" description="Polar residues" evidence="5">
    <location>
        <begin position="285"/>
        <end position="294"/>
    </location>
</feature>
<feature type="compositionally biased region" description="Polar residues" evidence="5">
    <location>
        <begin position="262"/>
        <end position="273"/>
    </location>
</feature>
<feature type="region of interest" description="Disordered" evidence="5">
    <location>
        <begin position="606"/>
        <end position="747"/>
    </location>
</feature>
<dbReference type="Proteomes" id="UP000799118">
    <property type="component" value="Unassembled WGS sequence"/>
</dbReference>
<keyword evidence="4" id="KW-0677">Repeat</keyword>
<reference evidence="6" key="1">
    <citation type="journal article" date="2019" name="Environ. Microbiol.">
        <title>Fungal ecological strategies reflected in gene transcription - a case study of two litter decomposers.</title>
        <authorList>
            <person name="Barbi F."/>
            <person name="Kohler A."/>
            <person name="Barry K."/>
            <person name="Baskaran P."/>
            <person name="Daum C."/>
            <person name="Fauchery L."/>
            <person name="Ihrmark K."/>
            <person name="Kuo A."/>
            <person name="LaButti K."/>
            <person name="Lipzen A."/>
            <person name="Morin E."/>
            <person name="Grigoriev I.V."/>
            <person name="Henrissat B."/>
            <person name="Lindahl B."/>
            <person name="Martin F."/>
        </authorList>
    </citation>
    <scope>NUCLEOTIDE SEQUENCE</scope>
    <source>
        <strain evidence="6">JB14</strain>
    </source>
</reference>
<dbReference type="SUPFAM" id="SSF52075">
    <property type="entry name" value="Outer arm dynein light chain 1"/>
    <property type="match status" value="1"/>
</dbReference>
<comment type="subcellular location">
    <subcellularLocation>
        <location evidence="1">Cytoplasm</location>
    </subcellularLocation>
</comment>
<feature type="compositionally biased region" description="Basic and acidic residues" evidence="5">
    <location>
        <begin position="544"/>
        <end position="555"/>
    </location>
</feature>
<organism evidence="6 7">
    <name type="scientific">Gymnopus androsaceus JB14</name>
    <dbReference type="NCBI Taxonomy" id="1447944"/>
    <lineage>
        <taxon>Eukaryota</taxon>
        <taxon>Fungi</taxon>
        <taxon>Dikarya</taxon>
        <taxon>Basidiomycota</taxon>
        <taxon>Agaricomycotina</taxon>
        <taxon>Agaricomycetes</taxon>
        <taxon>Agaricomycetidae</taxon>
        <taxon>Agaricales</taxon>
        <taxon>Marasmiineae</taxon>
        <taxon>Omphalotaceae</taxon>
        <taxon>Gymnopus</taxon>
    </lineage>
</organism>
<dbReference type="PANTHER" id="PTHR15454:SF69">
    <property type="entry name" value="SERINE_THREONINE-PROTEIN KINASE 11-INTERACTING PROTEIN"/>
    <property type="match status" value="1"/>
</dbReference>
<name>A0A6A4IKK4_9AGAR</name>
<feature type="compositionally biased region" description="Low complexity" evidence="5">
    <location>
        <begin position="509"/>
        <end position="528"/>
    </location>
</feature>
<dbReference type="AlphaFoldDB" id="A0A6A4IKK4"/>
<dbReference type="Gene3D" id="3.80.10.10">
    <property type="entry name" value="Ribonuclease Inhibitor"/>
    <property type="match status" value="2"/>
</dbReference>
<dbReference type="EMBL" id="ML769383">
    <property type="protein sequence ID" value="KAE9411151.1"/>
    <property type="molecule type" value="Genomic_DNA"/>
</dbReference>
<evidence type="ECO:0000256" key="1">
    <source>
        <dbReference type="ARBA" id="ARBA00004496"/>
    </source>
</evidence>
<feature type="region of interest" description="Disordered" evidence="5">
    <location>
        <begin position="245"/>
        <end position="294"/>
    </location>
</feature>
<dbReference type="GO" id="GO:0005737">
    <property type="term" value="C:cytoplasm"/>
    <property type="evidence" value="ECO:0007669"/>
    <property type="project" value="UniProtKB-SubCell"/>
</dbReference>
<proteinExistence type="predicted"/>